<keyword evidence="2" id="KW-1185">Reference proteome</keyword>
<name>A0A9W6W5Z0_9ACTN</name>
<dbReference type="RefSeq" id="WP_285584873.1">
    <property type="nucleotide sequence ID" value="NZ_BSTK01000031.1"/>
</dbReference>
<sequence>MNLLHLLVELGPDPVDPVLLDLAVGPGGALVHRTAFDELVEPSQRGLQHLPAGIERLDPGAIRIGACRSTR</sequence>
<accession>A0A9W6W5Z0</accession>
<dbReference type="EMBL" id="BSTK01000031">
    <property type="protein sequence ID" value="GLY92570.1"/>
    <property type="molecule type" value="Genomic_DNA"/>
</dbReference>
<organism evidence="1 2">
    <name type="scientific">Actinoallomurus iriomotensis</name>
    <dbReference type="NCBI Taxonomy" id="478107"/>
    <lineage>
        <taxon>Bacteria</taxon>
        <taxon>Bacillati</taxon>
        <taxon>Actinomycetota</taxon>
        <taxon>Actinomycetes</taxon>
        <taxon>Streptosporangiales</taxon>
        <taxon>Thermomonosporaceae</taxon>
        <taxon>Actinoallomurus</taxon>
    </lineage>
</organism>
<dbReference type="AlphaFoldDB" id="A0A9W6W5Z0"/>
<protein>
    <submittedName>
        <fullName evidence="1">Uncharacterized protein</fullName>
    </submittedName>
</protein>
<comment type="caution">
    <text evidence="1">The sequence shown here is derived from an EMBL/GenBank/DDBJ whole genome shotgun (WGS) entry which is preliminary data.</text>
</comment>
<proteinExistence type="predicted"/>
<evidence type="ECO:0000313" key="1">
    <source>
        <dbReference type="EMBL" id="GLY92570.1"/>
    </source>
</evidence>
<gene>
    <name evidence="1" type="ORF">Airi02_104980</name>
</gene>
<dbReference type="Proteomes" id="UP001165074">
    <property type="component" value="Unassembled WGS sequence"/>
</dbReference>
<reference evidence="1" key="1">
    <citation type="submission" date="2023-03" db="EMBL/GenBank/DDBJ databases">
        <title>Actinoallomurus iriomotensis NBRC 103684.</title>
        <authorList>
            <person name="Ichikawa N."/>
            <person name="Sato H."/>
            <person name="Tonouchi N."/>
        </authorList>
    </citation>
    <scope>NUCLEOTIDE SEQUENCE</scope>
    <source>
        <strain evidence="1">NBRC 103684</strain>
    </source>
</reference>
<evidence type="ECO:0000313" key="2">
    <source>
        <dbReference type="Proteomes" id="UP001165074"/>
    </source>
</evidence>